<accession>A0A2V1DV04</accession>
<gene>
    <name evidence="3" type="ORF">DM02DRAFT_706500</name>
</gene>
<evidence type="ECO:0000313" key="3">
    <source>
        <dbReference type="EMBL" id="PVI01085.1"/>
    </source>
</evidence>
<feature type="compositionally biased region" description="Acidic residues" evidence="1">
    <location>
        <begin position="491"/>
        <end position="502"/>
    </location>
</feature>
<feature type="region of interest" description="Disordered" evidence="1">
    <location>
        <begin position="467"/>
        <end position="502"/>
    </location>
</feature>
<dbReference type="Proteomes" id="UP000244855">
    <property type="component" value="Unassembled WGS sequence"/>
</dbReference>
<proteinExistence type="predicted"/>
<feature type="chain" id="PRO_5016090853" evidence="2">
    <location>
        <begin position="21"/>
        <end position="502"/>
    </location>
</feature>
<protein>
    <submittedName>
        <fullName evidence="3">Uncharacterized protein</fullName>
    </submittedName>
</protein>
<evidence type="ECO:0000313" key="4">
    <source>
        <dbReference type="Proteomes" id="UP000244855"/>
    </source>
</evidence>
<evidence type="ECO:0000256" key="2">
    <source>
        <dbReference type="SAM" id="SignalP"/>
    </source>
</evidence>
<dbReference type="STRING" id="97972.A0A2V1DV04"/>
<dbReference type="AlphaFoldDB" id="A0A2V1DV04"/>
<feature type="signal peptide" evidence="2">
    <location>
        <begin position="1"/>
        <end position="20"/>
    </location>
</feature>
<dbReference type="OrthoDB" id="3944128at2759"/>
<keyword evidence="2" id="KW-0732">Signal</keyword>
<keyword evidence="4" id="KW-1185">Reference proteome</keyword>
<name>A0A2V1DV04_9PLEO</name>
<organism evidence="3 4">
    <name type="scientific">Periconia macrospinosa</name>
    <dbReference type="NCBI Taxonomy" id="97972"/>
    <lineage>
        <taxon>Eukaryota</taxon>
        <taxon>Fungi</taxon>
        <taxon>Dikarya</taxon>
        <taxon>Ascomycota</taxon>
        <taxon>Pezizomycotina</taxon>
        <taxon>Dothideomycetes</taxon>
        <taxon>Pleosporomycetidae</taxon>
        <taxon>Pleosporales</taxon>
        <taxon>Massarineae</taxon>
        <taxon>Periconiaceae</taxon>
        <taxon>Periconia</taxon>
    </lineage>
</organism>
<reference evidence="3 4" key="1">
    <citation type="journal article" date="2018" name="Sci. Rep.">
        <title>Comparative genomics provides insights into the lifestyle and reveals functional heterogeneity of dark septate endophytic fungi.</title>
        <authorList>
            <person name="Knapp D.G."/>
            <person name="Nemeth J.B."/>
            <person name="Barry K."/>
            <person name="Hainaut M."/>
            <person name="Henrissat B."/>
            <person name="Johnson J."/>
            <person name="Kuo A."/>
            <person name="Lim J.H.P."/>
            <person name="Lipzen A."/>
            <person name="Nolan M."/>
            <person name="Ohm R.A."/>
            <person name="Tamas L."/>
            <person name="Grigoriev I.V."/>
            <person name="Spatafora J.W."/>
            <person name="Nagy L.G."/>
            <person name="Kovacs G.M."/>
        </authorList>
    </citation>
    <scope>NUCLEOTIDE SEQUENCE [LARGE SCALE GENOMIC DNA]</scope>
    <source>
        <strain evidence="3 4">DSE2036</strain>
    </source>
</reference>
<sequence>MAATFALLAILVVRVWPVVAIPQASSTSAISFPNSSTGTPTMTGPPPNPTLTFNPLPPQFDDVPKNSLECYNSVASAKAINYYVSWEAINYAPWVEVSSPTTMTSIFPWPYTICSTTYTGPQTVLCDGFTRNYLPTENTICLESDFTSTSTWVLNYTRNSPPWLESWSTANIKPYPSCTPAPDFEKVCSQIHSIYSWRMSEAYASVNITSTPDNLLWPMRPTCRTLVDLPANNLKTKSCKFNADDYEVHYWPSAPLTGSSFCMNATRRAGGTRTIPWLPNTAVVSGHTLTSPSVYHFMKGVKVSTSIGKSARRKFPSPHYNISSAIPTETILTFAQDEEEIWTVRPTLAGTRRRYLTWLYANGSYNADWMATAPSSAYFDACTREYPEVLGYGLCELSDKTISQAHFRQSAALSIKDVLAEWDSDKFLDCDWEVQYWGKRTNHERNDMWNAPGEPWRATPIVTDDDETKVTTAWARPGSSFGTMATKTESEEPDPTETDVLE</sequence>
<evidence type="ECO:0000256" key="1">
    <source>
        <dbReference type="SAM" id="MobiDB-lite"/>
    </source>
</evidence>
<dbReference type="EMBL" id="KZ805363">
    <property type="protein sequence ID" value="PVI01085.1"/>
    <property type="molecule type" value="Genomic_DNA"/>
</dbReference>